<dbReference type="Proteomes" id="UP000004169">
    <property type="component" value="Unassembled WGS sequence"/>
</dbReference>
<gene>
    <name evidence="2" type="ORF">PHAMO_280123</name>
</gene>
<protein>
    <recommendedName>
        <fullName evidence="1">IrrE N-terminal-like domain-containing protein</fullName>
    </recommendedName>
</protein>
<organism evidence="2 3">
    <name type="scientific">Magnetospirillum molischianum DSM 120</name>
    <dbReference type="NCBI Taxonomy" id="1150626"/>
    <lineage>
        <taxon>Bacteria</taxon>
        <taxon>Pseudomonadati</taxon>
        <taxon>Pseudomonadota</taxon>
        <taxon>Alphaproteobacteria</taxon>
        <taxon>Rhodospirillales</taxon>
        <taxon>Rhodospirillaceae</taxon>
        <taxon>Magnetospirillum</taxon>
    </lineage>
</organism>
<dbReference type="Pfam" id="PF06114">
    <property type="entry name" value="Peptidase_M78"/>
    <property type="match status" value="1"/>
</dbReference>
<name>H8FTA1_MAGML</name>
<proteinExistence type="predicted"/>
<accession>H8FTA1</accession>
<evidence type="ECO:0000313" key="3">
    <source>
        <dbReference type="Proteomes" id="UP000004169"/>
    </source>
</evidence>
<comment type="caution">
    <text evidence="2">The sequence shown here is derived from an EMBL/GenBank/DDBJ whole genome shotgun (WGS) entry which is preliminary data.</text>
</comment>
<dbReference type="eggNOG" id="COG2856">
    <property type="taxonomic scope" value="Bacteria"/>
</dbReference>
<sequence>MSFSPAEMLLLELGMLAPRDIELEEVAASRDVTVRYRNLVSCEARIIGRGDTAVVTIDRRRGLHRARFSLAHELGHWHHHRGQSFVCRPEDIGGGPRIANQVEKVADGYAADLVLPPFMVKAPISEVRTPSLEAVRTVANDFRVSITATALRFVQYHPTPLAVICHAQGRRKWAKANPRIARRLRDELDDRSPAFDVLYGEAKSSRRVRVKADYWFDGHWVDRYDVVEESYRVTDDEIVALLVVEESALLS</sequence>
<evidence type="ECO:0000313" key="2">
    <source>
        <dbReference type="EMBL" id="CCG41589.1"/>
    </source>
</evidence>
<keyword evidence="3" id="KW-1185">Reference proteome</keyword>
<dbReference type="PANTHER" id="PTHR43236">
    <property type="entry name" value="ANTITOXIN HIGA1"/>
    <property type="match status" value="1"/>
</dbReference>
<dbReference type="STRING" id="1150626.PHAMO_280123"/>
<dbReference type="PANTHER" id="PTHR43236:SF1">
    <property type="entry name" value="BLL7220 PROTEIN"/>
    <property type="match status" value="1"/>
</dbReference>
<dbReference type="RefSeq" id="WP_002728819.1">
    <property type="nucleotide sequence ID" value="NZ_CAHP01000021.1"/>
</dbReference>
<dbReference type="InterPro" id="IPR010359">
    <property type="entry name" value="IrrE_HExxH"/>
</dbReference>
<evidence type="ECO:0000259" key="1">
    <source>
        <dbReference type="Pfam" id="PF06114"/>
    </source>
</evidence>
<feature type="domain" description="IrrE N-terminal-like" evidence="1">
    <location>
        <begin position="52"/>
        <end position="152"/>
    </location>
</feature>
<reference evidence="2 3" key="1">
    <citation type="journal article" date="2012" name="J. Bacteriol.">
        <title>Draft Genome Sequence of the Purple Photosynthetic Bacterium Phaeospirillum molischianum DSM120, a Particularly Versatile Bacterium.</title>
        <authorList>
            <person name="Duquesne K."/>
            <person name="Prima V."/>
            <person name="Ji B."/>
            <person name="Rouy Z."/>
            <person name="Medigue C."/>
            <person name="Talla E."/>
            <person name="Sturgis J.N."/>
        </authorList>
    </citation>
    <scope>NUCLEOTIDE SEQUENCE [LARGE SCALE GENOMIC DNA]</scope>
    <source>
        <strain evidence="3">DSM120</strain>
    </source>
</reference>
<dbReference type="Gene3D" id="1.10.10.2910">
    <property type="match status" value="1"/>
</dbReference>
<dbReference type="EMBL" id="CAHP01000021">
    <property type="protein sequence ID" value="CCG41589.1"/>
    <property type="molecule type" value="Genomic_DNA"/>
</dbReference>
<dbReference type="AlphaFoldDB" id="H8FTA1"/>
<dbReference type="InterPro" id="IPR052345">
    <property type="entry name" value="Rad_response_metalloprotease"/>
</dbReference>
<dbReference type="OrthoDB" id="9794834at2"/>